<sequence>MRTTLGMHKLHYGFSEECSLYLSEEDHQVCTEVYSGRYAAECEDGYYYDEATYSCVEDSESLCPSDIDEYHMCILADEGSAPSLGCRSAWYGDACDQLYSVHIPDKLFRKRICSDAGYDVSVDPFCDVSEFEMGGISGKIFADKSHITTLIGAQYLINIHYFNLKDTDISGVNDIATLNQLTYLYICQEIADT</sequence>
<reference evidence="1" key="1">
    <citation type="submission" date="2022-03" db="EMBL/GenBank/DDBJ databases">
        <title>Draft genome sequence of Aduncisulcus paluster, a free-living microaerophilic Fornicata.</title>
        <authorList>
            <person name="Yuyama I."/>
            <person name="Kume K."/>
            <person name="Tamura T."/>
            <person name="Inagaki Y."/>
            <person name="Hashimoto T."/>
        </authorList>
    </citation>
    <scope>NUCLEOTIDE SEQUENCE</scope>
    <source>
        <strain evidence="1">NY0171</strain>
    </source>
</reference>
<feature type="non-terminal residue" evidence="1">
    <location>
        <position position="193"/>
    </location>
</feature>
<dbReference type="EMBL" id="BQXS01010867">
    <property type="protein sequence ID" value="GKT34788.1"/>
    <property type="molecule type" value="Genomic_DNA"/>
</dbReference>
<comment type="caution">
    <text evidence="1">The sequence shown here is derived from an EMBL/GenBank/DDBJ whole genome shotgun (WGS) entry which is preliminary data.</text>
</comment>
<keyword evidence="2" id="KW-1185">Reference proteome</keyword>
<evidence type="ECO:0000313" key="1">
    <source>
        <dbReference type="EMBL" id="GKT34788.1"/>
    </source>
</evidence>
<evidence type="ECO:0008006" key="3">
    <source>
        <dbReference type="Google" id="ProtNLM"/>
    </source>
</evidence>
<accession>A0ABQ5KQN2</accession>
<name>A0ABQ5KQN2_9EUKA</name>
<evidence type="ECO:0000313" key="2">
    <source>
        <dbReference type="Proteomes" id="UP001057375"/>
    </source>
</evidence>
<dbReference type="Gene3D" id="3.80.10.10">
    <property type="entry name" value="Ribonuclease Inhibitor"/>
    <property type="match status" value="1"/>
</dbReference>
<organism evidence="1 2">
    <name type="scientific">Aduncisulcus paluster</name>
    <dbReference type="NCBI Taxonomy" id="2918883"/>
    <lineage>
        <taxon>Eukaryota</taxon>
        <taxon>Metamonada</taxon>
        <taxon>Carpediemonas-like organisms</taxon>
        <taxon>Aduncisulcus</taxon>
    </lineage>
</organism>
<gene>
    <name evidence="1" type="ORF">ADUPG1_008077</name>
</gene>
<protein>
    <recommendedName>
        <fullName evidence="3">Chitin-binding type-2 domain-containing protein</fullName>
    </recommendedName>
</protein>
<dbReference type="InterPro" id="IPR032675">
    <property type="entry name" value="LRR_dom_sf"/>
</dbReference>
<dbReference type="Proteomes" id="UP001057375">
    <property type="component" value="Unassembled WGS sequence"/>
</dbReference>
<proteinExistence type="predicted"/>